<proteinExistence type="inferred from homology"/>
<comment type="similarity">
    <text evidence="9">Belongs to the ABC transporter superfamily. Drug exporter-1 (DrugE1) (TC 3.A.1.105) family.</text>
</comment>
<keyword evidence="6" id="KW-1278">Translocase</keyword>
<feature type="compositionally biased region" description="Basic and acidic residues" evidence="10">
    <location>
        <begin position="346"/>
        <end position="357"/>
    </location>
</feature>
<accession>A0ABN6XBS9</accession>
<comment type="subcellular location">
    <subcellularLocation>
        <location evidence="1">Cell membrane</location>
        <topology evidence="1">Peripheral membrane protein</topology>
        <orientation evidence="1">Cytoplasmic side</orientation>
    </subcellularLocation>
</comment>
<evidence type="ECO:0000256" key="9">
    <source>
        <dbReference type="ARBA" id="ARBA00049985"/>
    </source>
</evidence>
<dbReference type="PROSITE" id="PS50893">
    <property type="entry name" value="ABC_TRANSPORTER_2"/>
    <property type="match status" value="1"/>
</dbReference>
<dbReference type="SUPFAM" id="SSF52540">
    <property type="entry name" value="P-loop containing nucleoside triphosphate hydrolases"/>
    <property type="match status" value="1"/>
</dbReference>
<evidence type="ECO:0000256" key="1">
    <source>
        <dbReference type="ARBA" id="ARBA00004413"/>
    </source>
</evidence>
<name>A0ABN6XBS9_9CELL</name>
<sequence length="375" mass="40082">MDGPAIHAEGITKKFGDKVALDEVDLEVASGEIYGFLGPNGAGKSTLTRVLVTLLNPTSGRATVAGHDVDREATAVRLRIGVALQESALDDKQTGVELLRLQGRFYGLSRKETDRRLADLRDLIDIGPALDQRVATYSGGMRRRLDLAMALVHNPEVLFLDEPTTGLDPTSRADVWAEVRRLNKELGMTVFLTTQYLEEADELADRVGIIADGKIVAEGPPTELKKSIGTDLVVVEVDEGDVEGAETTLAQVEGAGEVQIEGSRLTISVDDGARALSPVAVALSGAGIDVHELSLRRPTLDDVFFDVTGKRIEGSDSGDGPDEGAEQRSDAAHAPHRQSSDAPEPTGKDKDHDDSRRPGSGTAHGRHSKSEEDES</sequence>
<dbReference type="InterPro" id="IPR025302">
    <property type="entry name" value="DrrA1/2-like_C"/>
</dbReference>
<dbReference type="PANTHER" id="PTHR42711:SF19">
    <property type="entry name" value="DOXORUBICIN RESISTANCE ATP-BINDING PROTEIN DRRA"/>
    <property type="match status" value="1"/>
</dbReference>
<dbReference type="InterPro" id="IPR005894">
    <property type="entry name" value="DrrA"/>
</dbReference>
<keyword evidence="13" id="KW-1185">Reference proteome</keyword>
<organism evidence="12 13">
    <name type="scientific">Paraoerskovia sediminicola</name>
    <dbReference type="NCBI Taxonomy" id="1138587"/>
    <lineage>
        <taxon>Bacteria</taxon>
        <taxon>Bacillati</taxon>
        <taxon>Actinomycetota</taxon>
        <taxon>Actinomycetes</taxon>
        <taxon>Micrococcales</taxon>
        <taxon>Cellulomonadaceae</taxon>
        <taxon>Paraoerskovia</taxon>
    </lineage>
</organism>
<dbReference type="InterPro" id="IPR027417">
    <property type="entry name" value="P-loop_NTPase"/>
</dbReference>
<evidence type="ECO:0000256" key="4">
    <source>
        <dbReference type="ARBA" id="ARBA00022741"/>
    </source>
</evidence>
<dbReference type="InterPro" id="IPR003593">
    <property type="entry name" value="AAA+_ATPase"/>
</dbReference>
<evidence type="ECO:0000313" key="13">
    <source>
        <dbReference type="Proteomes" id="UP001321475"/>
    </source>
</evidence>
<dbReference type="NCBIfam" id="TIGR01188">
    <property type="entry name" value="drrA"/>
    <property type="match status" value="1"/>
</dbReference>
<evidence type="ECO:0000256" key="6">
    <source>
        <dbReference type="ARBA" id="ARBA00022967"/>
    </source>
</evidence>
<keyword evidence="8" id="KW-0046">Antibiotic resistance</keyword>
<evidence type="ECO:0000256" key="10">
    <source>
        <dbReference type="SAM" id="MobiDB-lite"/>
    </source>
</evidence>
<keyword evidence="5 12" id="KW-0067">ATP-binding</keyword>
<feature type="region of interest" description="Disordered" evidence="10">
    <location>
        <begin position="310"/>
        <end position="375"/>
    </location>
</feature>
<dbReference type="InterPro" id="IPR050763">
    <property type="entry name" value="ABC_transporter_ATP-binding"/>
</dbReference>
<evidence type="ECO:0000256" key="2">
    <source>
        <dbReference type="ARBA" id="ARBA00022448"/>
    </source>
</evidence>
<dbReference type="PANTHER" id="PTHR42711">
    <property type="entry name" value="ABC TRANSPORTER ATP-BINDING PROTEIN"/>
    <property type="match status" value="1"/>
</dbReference>
<evidence type="ECO:0000256" key="7">
    <source>
        <dbReference type="ARBA" id="ARBA00023136"/>
    </source>
</evidence>
<protein>
    <submittedName>
        <fullName evidence="12">Daunorubicin ABC transporter ATP-binding protein</fullName>
    </submittedName>
</protein>
<dbReference type="SMART" id="SM00382">
    <property type="entry name" value="AAA"/>
    <property type="match status" value="1"/>
</dbReference>
<evidence type="ECO:0000256" key="5">
    <source>
        <dbReference type="ARBA" id="ARBA00022840"/>
    </source>
</evidence>
<evidence type="ECO:0000256" key="3">
    <source>
        <dbReference type="ARBA" id="ARBA00022475"/>
    </source>
</evidence>
<dbReference type="GO" id="GO:0005524">
    <property type="term" value="F:ATP binding"/>
    <property type="evidence" value="ECO:0007669"/>
    <property type="project" value="UniProtKB-KW"/>
</dbReference>
<dbReference type="EMBL" id="AP027729">
    <property type="protein sequence ID" value="BDZ42291.1"/>
    <property type="molecule type" value="Genomic_DNA"/>
</dbReference>
<keyword evidence="7" id="KW-0472">Membrane</keyword>
<keyword evidence="2" id="KW-0813">Transport</keyword>
<evidence type="ECO:0000259" key="11">
    <source>
        <dbReference type="PROSITE" id="PS50893"/>
    </source>
</evidence>
<dbReference type="RefSeq" id="WP_286219281.1">
    <property type="nucleotide sequence ID" value="NZ_AP027729.1"/>
</dbReference>
<evidence type="ECO:0000256" key="8">
    <source>
        <dbReference type="ARBA" id="ARBA00023251"/>
    </source>
</evidence>
<dbReference type="InterPro" id="IPR017871">
    <property type="entry name" value="ABC_transporter-like_CS"/>
</dbReference>
<keyword evidence="3" id="KW-1003">Cell membrane</keyword>
<dbReference type="InterPro" id="IPR003439">
    <property type="entry name" value="ABC_transporter-like_ATP-bd"/>
</dbReference>
<keyword evidence="4" id="KW-0547">Nucleotide-binding</keyword>
<evidence type="ECO:0000313" key="12">
    <source>
        <dbReference type="EMBL" id="BDZ42291.1"/>
    </source>
</evidence>
<feature type="domain" description="ABC transporter" evidence="11">
    <location>
        <begin position="6"/>
        <end position="237"/>
    </location>
</feature>
<dbReference type="Pfam" id="PF13732">
    <property type="entry name" value="DrrA1-3_C"/>
    <property type="match status" value="1"/>
</dbReference>
<reference evidence="13" key="1">
    <citation type="journal article" date="2019" name="Int. J. Syst. Evol. Microbiol.">
        <title>The Global Catalogue of Microorganisms (GCM) 10K type strain sequencing project: providing services to taxonomists for standard genome sequencing and annotation.</title>
        <authorList>
            <consortium name="The Broad Institute Genomics Platform"/>
            <consortium name="The Broad Institute Genome Sequencing Center for Infectious Disease"/>
            <person name="Wu L."/>
            <person name="Ma J."/>
        </authorList>
    </citation>
    <scope>NUCLEOTIDE SEQUENCE [LARGE SCALE GENOMIC DNA]</scope>
    <source>
        <strain evidence="13">NBRC 108565</strain>
    </source>
</reference>
<dbReference type="PROSITE" id="PS00211">
    <property type="entry name" value="ABC_TRANSPORTER_1"/>
    <property type="match status" value="1"/>
</dbReference>
<dbReference type="Pfam" id="PF00005">
    <property type="entry name" value="ABC_tran"/>
    <property type="match status" value="1"/>
</dbReference>
<gene>
    <name evidence="12" type="ORF">GCM10025865_15900</name>
</gene>
<dbReference type="Proteomes" id="UP001321475">
    <property type="component" value="Chromosome"/>
</dbReference>
<dbReference type="Gene3D" id="3.40.50.300">
    <property type="entry name" value="P-loop containing nucleotide triphosphate hydrolases"/>
    <property type="match status" value="1"/>
</dbReference>